<evidence type="ECO:0000313" key="9">
    <source>
        <dbReference type="Proteomes" id="UP001160148"/>
    </source>
</evidence>
<feature type="transmembrane region" description="Helical" evidence="6">
    <location>
        <begin position="296"/>
        <end position="314"/>
    </location>
</feature>
<sequence>MTDSMTRNFNNYPSTAKPEQHVSKQQMAAADCYDNQGMLRSELDINGKPVNGNACINMDSLNNKCVGINMKGDTAALQLNEKQNFYNPYQHRDVKHPTTYFDTLIHLLKASLGTGILAMPSAFKNAGYVVGTLGTIIIGILCTFTIHLLITASHELCIKRKVPSLTYPGTVAAAFEEGPKFTRVLAPYARMMTNMFLVLYQIGSSCIYVVFIASNLKVVGDAYLGGNTDVRMYMVYILIPLILISWIRNLKLLAPFSSIATCLTIVSFTLIFYYIFREAPSFVDREPVGTVKSIPLFFGTVLFAMEAIGMVLPLENEMKNPKKFGSVFGVLNASMLPISVLYTVVGLLGYLKYGDKTTGSITLDMPQTEVLSQVVKLLLSVSIYITYALSNYVAFDIIWKGIEQKMEKNEHRICWEYALRTSIVIVTFFFAIAIPNLEHLISLIGAFCLSSVGIALPAIVSFLTFSDVYKNEGNIRFGLFCLRNLLIILIAIFAFVIGVSTSVSDIIHHMT</sequence>
<evidence type="ECO:0000256" key="4">
    <source>
        <dbReference type="ARBA" id="ARBA00023136"/>
    </source>
</evidence>
<dbReference type="Proteomes" id="UP001160148">
    <property type="component" value="Unassembled WGS sequence"/>
</dbReference>
<keyword evidence="3 6" id="KW-1133">Transmembrane helix</keyword>
<evidence type="ECO:0000313" key="8">
    <source>
        <dbReference type="EMBL" id="CAI6346110.1"/>
    </source>
</evidence>
<evidence type="ECO:0000256" key="6">
    <source>
        <dbReference type="SAM" id="Phobius"/>
    </source>
</evidence>
<comment type="caution">
    <text evidence="8">The sequence shown here is derived from an EMBL/GenBank/DDBJ whole genome shotgun (WGS) entry which is preliminary data.</text>
</comment>
<dbReference type="GO" id="GO:0015179">
    <property type="term" value="F:L-amino acid transmembrane transporter activity"/>
    <property type="evidence" value="ECO:0007669"/>
    <property type="project" value="TreeGrafter"/>
</dbReference>
<evidence type="ECO:0000256" key="2">
    <source>
        <dbReference type="ARBA" id="ARBA00022692"/>
    </source>
</evidence>
<feature type="transmembrane region" description="Helical" evidence="6">
    <location>
        <begin position="440"/>
        <end position="465"/>
    </location>
</feature>
<keyword evidence="9" id="KW-1185">Reference proteome</keyword>
<feature type="transmembrane region" description="Helical" evidence="6">
    <location>
        <begin position="477"/>
        <end position="500"/>
    </location>
</feature>
<dbReference type="InterPro" id="IPR013057">
    <property type="entry name" value="AA_transpt_TM"/>
</dbReference>
<dbReference type="EMBL" id="CARXXK010000001">
    <property type="protein sequence ID" value="CAI6346110.1"/>
    <property type="molecule type" value="Genomic_DNA"/>
</dbReference>
<dbReference type="AlphaFoldDB" id="A0AAV0VRB0"/>
<evidence type="ECO:0000256" key="1">
    <source>
        <dbReference type="ARBA" id="ARBA00004141"/>
    </source>
</evidence>
<keyword evidence="4 6" id="KW-0472">Membrane</keyword>
<dbReference type="Pfam" id="PF01490">
    <property type="entry name" value="Aa_trans"/>
    <property type="match status" value="1"/>
</dbReference>
<comment type="subcellular location">
    <subcellularLocation>
        <location evidence="1">Membrane</location>
        <topology evidence="1">Multi-pass membrane protein</topology>
    </subcellularLocation>
</comment>
<protein>
    <recommendedName>
        <fullName evidence="7">Amino acid transporter transmembrane domain-containing protein</fullName>
    </recommendedName>
</protein>
<feature type="transmembrane region" description="Helical" evidence="6">
    <location>
        <begin position="326"/>
        <end position="350"/>
    </location>
</feature>
<evidence type="ECO:0000256" key="5">
    <source>
        <dbReference type="SAM" id="MobiDB-lite"/>
    </source>
</evidence>
<accession>A0AAV0VRB0</accession>
<evidence type="ECO:0000259" key="7">
    <source>
        <dbReference type="Pfam" id="PF01490"/>
    </source>
</evidence>
<gene>
    <name evidence="8" type="ORF">MEUPH1_LOCUS3053</name>
</gene>
<evidence type="ECO:0000256" key="3">
    <source>
        <dbReference type="ARBA" id="ARBA00022989"/>
    </source>
</evidence>
<feature type="region of interest" description="Disordered" evidence="5">
    <location>
        <begin position="1"/>
        <end position="21"/>
    </location>
</feature>
<feature type="transmembrane region" description="Helical" evidence="6">
    <location>
        <begin position="100"/>
        <end position="120"/>
    </location>
</feature>
<organism evidence="8 9">
    <name type="scientific">Macrosiphum euphorbiae</name>
    <name type="common">potato aphid</name>
    <dbReference type="NCBI Taxonomy" id="13131"/>
    <lineage>
        <taxon>Eukaryota</taxon>
        <taxon>Metazoa</taxon>
        <taxon>Ecdysozoa</taxon>
        <taxon>Arthropoda</taxon>
        <taxon>Hexapoda</taxon>
        <taxon>Insecta</taxon>
        <taxon>Pterygota</taxon>
        <taxon>Neoptera</taxon>
        <taxon>Paraneoptera</taxon>
        <taxon>Hemiptera</taxon>
        <taxon>Sternorrhyncha</taxon>
        <taxon>Aphidomorpha</taxon>
        <taxon>Aphidoidea</taxon>
        <taxon>Aphididae</taxon>
        <taxon>Macrosiphini</taxon>
        <taxon>Macrosiphum</taxon>
    </lineage>
</organism>
<reference evidence="8 9" key="1">
    <citation type="submission" date="2023-01" db="EMBL/GenBank/DDBJ databases">
        <authorList>
            <person name="Whitehead M."/>
        </authorList>
    </citation>
    <scope>NUCLEOTIDE SEQUENCE [LARGE SCALE GENOMIC DNA]</scope>
</reference>
<dbReference type="PANTHER" id="PTHR22950">
    <property type="entry name" value="AMINO ACID TRANSPORTER"/>
    <property type="match status" value="1"/>
</dbReference>
<keyword evidence="2 6" id="KW-0812">Transmembrane</keyword>
<feature type="transmembrane region" description="Helical" evidence="6">
    <location>
        <begin position="254"/>
        <end position="276"/>
    </location>
</feature>
<feature type="transmembrane region" description="Helical" evidence="6">
    <location>
        <begin position="414"/>
        <end position="434"/>
    </location>
</feature>
<name>A0AAV0VRB0_9HEMI</name>
<feature type="transmembrane region" description="Helical" evidence="6">
    <location>
        <begin position="370"/>
        <end position="393"/>
    </location>
</feature>
<feature type="transmembrane region" description="Helical" evidence="6">
    <location>
        <begin position="230"/>
        <end position="247"/>
    </location>
</feature>
<feature type="transmembrane region" description="Helical" evidence="6">
    <location>
        <begin position="197"/>
        <end position="218"/>
    </location>
</feature>
<proteinExistence type="predicted"/>
<dbReference type="PANTHER" id="PTHR22950:SF680">
    <property type="entry name" value="PROTON-COUPLED AMINO ACID TRANSPORTER 4-LIKE PROTEIN"/>
    <property type="match status" value="1"/>
</dbReference>
<feature type="compositionally biased region" description="Polar residues" evidence="5">
    <location>
        <begin position="1"/>
        <end position="14"/>
    </location>
</feature>
<dbReference type="GO" id="GO:0005774">
    <property type="term" value="C:vacuolar membrane"/>
    <property type="evidence" value="ECO:0007669"/>
    <property type="project" value="TreeGrafter"/>
</dbReference>
<feature type="transmembrane region" description="Helical" evidence="6">
    <location>
        <begin position="126"/>
        <end position="150"/>
    </location>
</feature>
<feature type="domain" description="Amino acid transporter transmembrane" evidence="7">
    <location>
        <begin position="97"/>
        <end position="497"/>
    </location>
</feature>